<organism evidence="1">
    <name type="scientific">marine sediment metagenome</name>
    <dbReference type="NCBI Taxonomy" id="412755"/>
    <lineage>
        <taxon>unclassified sequences</taxon>
        <taxon>metagenomes</taxon>
        <taxon>ecological metagenomes</taxon>
    </lineage>
</organism>
<dbReference type="AlphaFoldDB" id="X1VRH4"/>
<reference evidence="1" key="1">
    <citation type="journal article" date="2014" name="Front. Microbiol.">
        <title>High frequency of phylogenetically diverse reductive dehalogenase-homologous genes in deep subseafloor sedimentary metagenomes.</title>
        <authorList>
            <person name="Kawai M."/>
            <person name="Futagami T."/>
            <person name="Toyoda A."/>
            <person name="Takaki Y."/>
            <person name="Nishi S."/>
            <person name="Hori S."/>
            <person name="Arai W."/>
            <person name="Tsubouchi T."/>
            <person name="Morono Y."/>
            <person name="Uchiyama I."/>
            <person name="Ito T."/>
            <person name="Fujiyama A."/>
            <person name="Inagaki F."/>
            <person name="Takami H."/>
        </authorList>
    </citation>
    <scope>NUCLEOTIDE SEQUENCE</scope>
    <source>
        <strain evidence="1">Expedition CK06-06</strain>
    </source>
</reference>
<feature type="non-terminal residue" evidence="1">
    <location>
        <position position="102"/>
    </location>
</feature>
<name>X1VRH4_9ZZZZ</name>
<accession>X1VRH4</accession>
<protein>
    <submittedName>
        <fullName evidence="1">Uncharacterized protein</fullName>
    </submittedName>
</protein>
<comment type="caution">
    <text evidence="1">The sequence shown here is derived from an EMBL/GenBank/DDBJ whole genome shotgun (WGS) entry which is preliminary data.</text>
</comment>
<sequence length="102" mass="12760">MSDLFYANLGIRNYNYEQNNAYYRFRDFKDFLWLAINNEEGREYSINWRSLKDEDIEQIIRRKFLIELRREEPYDEMDEITLENLIEEDTELQTKLQYKIQE</sequence>
<evidence type="ECO:0000313" key="1">
    <source>
        <dbReference type="EMBL" id="GAJ19556.1"/>
    </source>
</evidence>
<dbReference type="EMBL" id="BARW01040661">
    <property type="protein sequence ID" value="GAJ19556.1"/>
    <property type="molecule type" value="Genomic_DNA"/>
</dbReference>
<gene>
    <name evidence="1" type="ORF">S12H4_61318</name>
</gene>
<proteinExistence type="predicted"/>